<dbReference type="OrthoDB" id="3698172at2"/>
<feature type="region of interest" description="Disordered" evidence="1">
    <location>
        <begin position="1"/>
        <end position="25"/>
    </location>
</feature>
<gene>
    <name evidence="3" type="ORF">C8D78_0437</name>
</gene>
<dbReference type="Pfam" id="PF11255">
    <property type="entry name" value="DUF3054"/>
    <property type="match status" value="1"/>
</dbReference>
<keyword evidence="2" id="KW-1133">Transmembrane helix</keyword>
<evidence type="ECO:0000256" key="1">
    <source>
        <dbReference type="SAM" id="MobiDB-lite"/>
    </source>
</evidence>
<feature type="transmembrane region" description="Helical" evidence="2">
    <location>
        <begin position="83"/>
        <end position="103"/>
    </location>
</feature>
<evidence type="ECO:0000313" key="4">
    <source>
        <dbReference type="Proteomes" id="UP000276055"/>
    </source>
</evidence>
<name>A0A495FLJ2_9MICC</name>
<feature type="transmembrane region" description="Helical" evidence="2">
    <location>
        <begin position="26"/>
        <end position="45"/>
    </location>
</feature>
<feature type="transmembrane region" description="Helical" evidence="2">
    <location>
        <begin position="57"/>
        <end position="76"/>
    </location>
</feature>
<accession>A0A495FLJ2</accession>
<proteinExistence type="predicted"/>
<sequence length="147" mass="15671">MPSPSPQLPRPTAQDRSQPGRRGGRSAALAAGADALLILLFAAIGRDAHQRGEIITGVFATAWPFLAGAALAWLALRLWHDPLRLWPAGVAVWLGTVGVGMILRAVTGQTVVPPFIIVALLSLGVFLLGYRLVVAGVRRLRSRRLQA</sequence>
<evidence type="ECO:0000313" key="3">
    <source>
        <dbReference type="EMBL" id="RKR30118.1"/>
    </source>
</evidence>
<comment type="caution">
    <text evidence="3">The sequence shown here is derived from an EMBL/GenBank/DDBJ whole genome shotgun (WGS) entry which is preliminary data.</text>
</comment>
<keyword evidence="2" id="KW-0812">Transmembrane</keyword>
<dbReference type="RefSeq" id="WP_120950220.1">
    <property type="nucleotide sequence ID" value="NZ_RBIR01000001.1"/>
</dbReference>
<reference evidence="3 4" key="1">
    <citation type="submission" date="2018-10" db="EMBL/GenBank/DDBJ databases">
        <title>Genomic Encyclopedia of Type Strains, Phase IV (KMG-IV): sequencing the most valuable type-strain genomes for metagenomic binning, comparative biology and taxonomic classification.</title>
        <authorList>
            <person name="Goeker M."/>
        </authorList>
    </citation>
    <scope>NUCLEOTIDE SEQUENCE [LARGE SCALE GENOMIC DNA]</scope>
    <source>
        <strain evidence="3 4">DSM 25586</strain>
    </source>
</reference>
<keyword evidence="2" id="KW-0472">Membrane</keyword>
<protein>
    <recommendedName>
        <fullName evidence="5">DUF3054 domain-containing protein</fullName>
    </recommendedName>
</protein>
<evidence type="ECO:0000256" key="2">
    <source>
        <dbReference type="SAM" id="Phobius"/>
    </source>
</evidence>
<organism evidence="3 4">
    <name type="scientific">Arthrobacter oryzae</name>
    <dbReference type="NCBI Taxonomy" id="409290"/>
    <lineage>
        <taxon>Bacteria</taxon>
        <taxon>Bacillati</taxon>
        <taxon>Actinomycetota</taxon>
        <taxon>Actinomycetes</taxon>
        <taxon>Micrococcales</taxon>
        <taxon>Micrococcaceae</taxon>
        <taxon>Arthrobacter</taxon>
    </lineage>
</organism>
<dbReference type="EMBL" id="RBIR01000001">
    <property type="protein sequence ID" value="RKR30118.1"/>
    <property type="molecule type" value="Genomic_DNA"/>
</dbReference>
<dbReference type="Proteomes" id="UP000276055">
    <property type="component" value="Unassembled WGS sequence"/>
</dbReference>
<evidence type="ECO:0008006" key="5">
    <source>
        <dbReference type="Google" id="ProtNLM"/>
    </source>
</evidence>
<dbReference type="AlphaFoldDB" id="A0A495FLJ2"/>
<dbReference type="InterPro" id="IPR021414">
    <property type="entry name" value="DUF3054"/>
</dbReference>
<feature type="transmembrane region" description="Helical" evidence="2">
    <location>
        <begin position="115"/>
        <end position="134"/>
    </location>
</feature>